<comment type="subcellular location">
    <subcellularLocation>
        <location evidence="1">Cytoplasm</location>
    </subcellularLocation>
</comment>
<dbReference type="Proteomes" id="UP001183246">
    <property type="component" value="Unassembled WGS sequence"/>
</dbReference>
<accession>A0ABU2N132</accession>
<evidence type="ECO:0000256" key="2">
    <source>
        <dbReference type="ARBA" id="ARBA00005369"/>
    </source>
</evidence>
<dbReference type="Pfam" id="PF01135">
    <property type="entry name" value="PCMT"/>
    <property type="match status" value="1"/>
</dbReference>
<dbReference type="CDD" id="cd02440">
    <property type="entry name" value="AdoMet_MTases"/>
    <property type="match status" value="1"/>
</dbReference>
<dbReference type="PANTHER" id="PTHR11579:SF0">
    <property type="entry name" value="PROTEIN-L-ISOASPARTATE(D-ASPARTATE) O-METHYLTRANSFERASE"/>
    <property type="match status" value="1"/>
</dbReference>
<dbReference type="SUPFAM" id="SSF53335">
    <property type="entry name" value="S-adenosyl-L-methionine-dependent methyltransferases"/>
    <property type="match status" value="1"/>
</dbReference>
<dbReference type="InterPro" id="IPR027573">
    <property type="entry name" value="Methyltran_FxLD"/>
</dbReference>
<keyword evidence="8" id="KW-0949">S-adenosyl-L-methionine</keyword>
<gene>
    <name evidence="12" type="primary">fxlM</name>
    <name evidence="12" type="ORF">RM590_31240</name>
</gene>
<evidence type="ECO:0000256" key="5">
    <source>
        <dbReference type="ARBA" id="ARBA00022490"/>
    </source>
</evidence>
<proteinExistence type="inferred from homology"/>
<dbReference type="NCBIfam" id="TIGR04364">
    <property type="entry name" value="methyltran_FxLD"/>
    <property type="match status" value="1"/>
</dbReference>
<evidence type="ECO:0000256" key="1">
    <source>
        <dbReference type="ARBA" id="ARBA00004496"/>
    </source>
</evidence>
<evidence type="ECO:0000313" key="13">
    <source>
        <dbReference type="Proteomes" id="UP001183246"/>
    </source>
</evidence>
<dbReference type="Gene3D" id="3.40.50.150">
    <property type="entry name" value="Vaccinia Virus protein VP39"/>
    <property type="match status" value="1"/>
</dbReference>
<keyword evidence="13" id="KW-1185">Reference proteome</keyword>
<evidence type="ECO:0000256" key="4">
    <source>
        <dbReference type="ARBA" id="ARBA00013346"/>
    </source>
</evidence>
<reference evidence="13" key="1">
    <citation type="submission" date="2023-07" db="EMBL/GenBank/DDBJ databases">
        <title>30 novel species of actinomycetes from the DSMZ collection.</title>
        <authorList>
            <person name="Nouioui I."/>
        </authorList>
    </citation>
    <scope>NUCLEOTIDE SEQUENCE [LARGE SCALE GENOMIC DNA]</scope>
    <source>
        <strain evidence="13">DSM 44938</strain>
    </source>
</reference>
<dbReference type="PANTHER" id="PTHR11579">
    <property type="entry name" value="PROTEIN-L-ISOASPARTATE O-METHYLTRANSFERASE"/>
    <property type="match status" value="1"/>
</dbReference>
<evidence type="ECO:0000256" key="6">
    <source>
        <dbReference type="ARBA" id="ARBA00022603"/>
    </source>
</evidence>
<keyword evidence="5" id="KW-0963">Cytoplasm</keyword>
<dbReference type="GO" id="GO:0032259">
    <property type="term" value="P:methylation"/>
    <property type="evidence" value="ECO:0007669"/>
    <property type="project" value="UniProtKB-KW"/>
</dbReference>
<dbReference type="EMBL" id="JAVREL010000026">
    <property type="protein sequence ID" value="MDT0347024.1"/>
    <property type="molecule type" value="Genomic_DNA"/>
</dbReference>
<evidence type="ECO:0000256" key="8">
    <source>
        <dbReference type="ARBA" id="ARBA00022691"/>
    </source>
</evidence>
<evidence type="ECO:0000256" key="7">
    <source>
        <dbReference type="ARBA" id="ARBA00022679"/>
    </source>
</evidence>
<organism evidence="12 13">
    <name type="scientific">Streptomyces litchfieldiae</name>
    <dbReference type="NCBI Taxonomy" id="3075543"/>
    <lineage>
        <taxon>Bacteria</taxon>
        <taxon>Bacillati</taxon>
        <taxon>Actinomycetota</taxon>
        <taxon>Actinomycetes</taxon>
        <taxon>Kitasatosporales</taxon>
        <taxon>Streptomycetaceae</taxon>
        <taxon>Streptomyces</taxon>
    </lineage>
</organism>
<sequence length="414" mass="45190">MIETTADPSRVDELREQLVGELRKLGALRTEAVETAIRAVPRHLFVPEETLEKAYAPQRTFTIKGNEHGATLSTVSAARIQAFMLEQADIRPGMRVLEIGSGGYNAALLAELVGKDGHVTTIDIDPDVIDRARRLLPAAGYGDVHALVTDGAQGEPENAPYDRIVVTVEAADLAPAWVEQLTESGRIVVPLRMRGLTRSVAFQREGAHLVARDYEVCGFVPMQGAGASHVQLVPLHEGEDDHVGLRLDGEERVDVEKLREAFAQPRAETWSGVTMARGLPYDDLDLWLATTLPEFALMAATRPARDRGLVASASPMGIAALIDSSSSSFAYLTMRPTSPEREVFEFGAVAHGPEAAKVAEQLVAEMQIWDRDHRGQRAELRAYPAGTPDQELPGGRVLDRSAFRFTISWPPAEH</sequence>
<dbReference type="InterPro" id="IPR000682">
    <property type="entry name" value="PCMT"/>
</dbReference>
<evidence type="ECO:0000256" key="9">
    <source>
        <dbReference type="ARBA" id="ARBA00030757"/>
    </source>
</evidence>
<name>A0ABU2N132_9ACTN</name>
<dbReference type="GO" id="GO:0008168">
    <property type="term" value="F:methyltransferase activity"/>
    <property type="evidence" value="ECO:0007669"/>
    <property type="project" value="UniProtKB-KW"/>
</dbReference>
<evidence type="ECO:0000256" key="3">
    <source>
        <dbReference type="ARBA" id="ARBA00011890"/>
    </source>
</evidence>
<dbReference type="RefSeq" id="WP_311708148.1">
    <property type="nucleotide sequence ID" value="NZ_JAVREL010000026.1"/>
</dbReference>
<evidence type="ECO:0000313" key="12">
    <source>
        <dbReference type="EMBL" id="MDT0347024.1"/>
    </source>
</evidence>
<dbReference type="EC" id="2.1.1.77" evidence="3"/>
<protein>
    <recommendedName>
        <fullName evidence="4">Protein-L-isoaspartate O-methyltransferase</fullName>
        <ecNumber evidence="3">2.1.1.77</ecNumber>
    </recommendedName>
    <alternativeName>
        <fullName evidence="11">L-isoaspartyl protein carboxyl methyltransferase</fullName>
    </alternativeName>
    <alternativeName>
        <fullName evidence="9">Protein L-isoaspartyl methyltransferase</fullName>
    </alternativeName>
    <alternativeName>
        <fullName evidence="10">Protein-beta-aspartate methyltransferase</fullName>
    </alternativeName>
</protein>
<comment type="caution">
    <text evidence="12">The sequence shown here is derived from an EMBL/GenBank/DDBJ whole genome shotgun (WGS) entry which is preliminary data.</text>
</comment>
<evidence type="ECO:0000256" key="10">
    <source>
        <dbReference type="ARBA" id="ARBA00031323"/>
    </source>
</evidence>
<keyword evidence="6 12" id="KW-0489">Methyltransferase</keyword>
<comment type="similarity">
    <text evidence="2">Belongs to the methyltransferase superfamily. L-isoaspartyl/D-aspartyl protein methyltransferase family.</text>
</comment>
<keyword evidence="7" id="KW-0808">Transferase</keyword>
<dbReference type="InterPro" id="IPR029063">
    <property type="entry name" value="SAM-dependent_MTases_sf"/>
</dbReference>
<evidence type="ECO:0000256" key="11">
    <source>
        <dbReference type="ARBA" id="ARBA00031350"/>
    </source>
</evidence>